<protein>
    <submittedName>
        <fullName evidence="2">Uncharacterized protein</fullName>
    </submittedName>
</protein>
<accession>A0ABD0LI29</accession>
<reference evidence="2 3" key="1">
    <citation type="journal article" date="2023" name="Sci. Data">
        <title>Genome assembly of the Korean intertidal mud-creeper Batillaria attramentaria.</title>
        <authorList>
            <person name="Patra A.K."/>
            <person name="Ho P.T."/>
            <person name="Jun S."/>
            <person name="Lee S.J."/>
            <person name="Kim Y."/>
            <person name="Won Y.J."/>
        </authorList>
    </citation>
    <scope>NUCLEOTIDE SEQUENCE [LARGE SCALE GENOMIC DNA]</scope>
    <source>
        <strain evidence="2">Wonlab-2016</strain>
    </source>
</reference>
<name>A0ABD0LI29_9CAEN</name>
<evidence type="ECO:0000256" key="1">
    <source>
        <dbReference type="SAM" id="MobiDB-lite"/>
    </source>
</evidence>
<dbReference type="AlphaFoldDB" id="A0ABD0LI29"/>
<gene>
    <name evidence="2" type="ORF">BaRGS_00009477</name>
</gene>
<evidence type="ECO:0000313" key="2">
    <source>
        <dbReference type="EMBL" id="KAK7499217.1"/>
    </source>
</evidence>
<dbReference type="EMBL" id="JACVVK020000045">
    <property type="protein sequence ID" value="KAK7499217.1"/>
    <property type="molecule type" value="Genomic_DNA"/>
</dbReference>
<comment type="caution">
    <text evidence="2">The sequence shown here is derived from an EMBL/GenBank/DDBJ whole genome shotgun (WGS) entry which is preliminary data.</text>
</comment>
<proteinExistence type="predicted"/>
<evidence type="ECO:0000313" key="3">
    <source>
        <dbReference type="Proteomes" id="UP001519460"/>
    </source>
</evidence>
<feature type="compositionally biased region" description="Basic and acidic residues" evidence="1">
    <location>
        <begin position="27"/>
        <end position="41"/>
    </location>
</feature>
<sequence length="167" mass="17929">MRSAAGRAAAPPLLLTGESSKRKQGFHRPEAATENEHEWTPKETLPFTTDVLPQSQYSARKKKQETIFHTLLSSQEAAGWGAGDDVTEVQVRTHTVISKPNMVIVTTSTTVTLSLPASTRCWCCYQRPLAATLTSYDGQRTARGPALSVCSPPVQGCVILCGTAGGN</sequence>
<keyword evidence="3" id="KW-1185">Reference proteome</keyword>
<dbReference type="Proteomes" id="UP001519460">
    <property type="component" value="Unassembled WGS sequence"/>
</dbReference>
<feature type="region of interest" description="Disordered" evidence="1">
    <location>
        <begin position="1"/>
        <end position="45"/>
    </location>
</feature>
<organism evidence="2 3">
    <name type="scientific">Batillaria attramentaria</name>
    <dbReference type="NCBI Taxonomy" id="370345"/>
    <lineage>
        <taxon>Eukaryota</taxon>
        <taxon>Metazoa</taxon>
        <taxon>Spiralia</taxon>
        <taxon>Lophotrochozoa</taxon>
        <taxon>Mollusca</taxon>
        <taxon>Gastropoda</taxon>
        <taxon>Caenogastropoda</taxon>
        <taxon>Sorbeoconcha</taxon>
        <taxon>Cerithioidea</taxon>
        <taxon>Batillariidae</taxon>
        <taxon>Batillaria</taxon>
    </lineage>
</organism>